<dbReference type="InterPro" id="IPR004919">
    <property type="entry name" value="GmrSD_N"/>
</dbReference>
<feature type="domain" description="GmrSD restriction endonucleases C-terminal" evidence="2">
    <location>
        <begin position="449"/>
        <end position="544"/>
    </location>
</feature>
<dbReference type="KEGG" id="efal:FH779_09795"/>
<gene>
    <name evidence="3" type="ORF">FH779_09795</name>
</gene>
<name>A0A7H9DUH2_9FLAO</name>
<dbReference type="PANTHER" id="PTHR35149">
    <property type="entry name" value="SLL5132 PROTEIN"/>
    <property type="match status" value="1"/>
</dbReference>
<accession>A0A7H9DUH2</accession>
<evidence type="ECO:0000259" key="2">
    <source>
        <dbReference type="Pfam" id="PF07510"/>
    </source>
</evidence>
<dbReference type="Pfam" id="PF07510">
    <property type="entry name" value="GmrSD_C"/>
    <property type="match status" value="1"/>
</dbReference>
<dbReference type="PANTHER" id="PTHR35149:SF1">
    <property type="entry name" value="DUF5655 DOMAIN-CONTAINING PROTEIN"/>
    <property type="match status" value="1"/>
</dbReference>
<reference evidence="3 4" key="1">
    <citation type="submission" date="2019-06" db="EMBL/GenBank/DDBJ databases">
        <title>Emergence of pandrug resistant Empedobacter falsenii in China.</title>
        <authorList>
            <person name="Dong N."/>
            <person name="Chen S."/>
            <person name="Zhang R."/>
        </authorList>
    </citation>
    <scope>NUCLEOTIDE SEQUENCE [LARGE SCALE GENOMIC DNA]</scope>
    <source>
        <strain evidence="3 4">1681-1</strain>
    </source>
</reference>
<evidence type="ECO:0000259" key="1">
    <source>
        <dbReference type="Pfam" id="PF03235"/>
    </source>
</evidence>
<feature type="domain" description="GmrSD restriction endonucleases N-terminal" evidence="1">
    <location>
        <begin position="25"/>
        <end position="219"/>
    </location>
</feature>
<dbReference type="Proteomes" id="UP000510643">
    <property type="component" value="Chromosome"/>
</dbReference>
<dbReference type="GeneID" id="78401750"/>
<protein>
    <submittedName>
        <fullName evidence="3">DUF262 domain-containing protein</fullName>
    </submittedName>
</protein>
<dbReference type="EMBL" id="CP040908">
    <property type="protein sequence ID" value="QLL58359.1"/>
    <property type="molecule type" value="Genomic_DNA"/>
</dbReference>
<evidence type="ECO:0000313" key="3">
    <source>
        <dbReference type="EMBL" id="QLL58359.1"/>
    </source>
</evidence>
<dbReference type="AlphaFoldDB" id="A0A7H9DUH2"/>
<evidence type="ECO:0000313" key="4">
    <source>
        <dbReference type="Proteomes" id="UP000510643"/>
    </source>
</evidence>
<dbReference type="InterPro" id="IPR011089">
    <property type="entry name" value="GmrSD_C"/>
</dbReference>
<dbReference type="Pfam" id="PF03235">
    <property type="entry name" value="GmrSD_N"/>
    <property type="match status" value="1"/>
</dbReference>
<proteinExistence type="predicted"/>
<dbReference type="RefSeq" id="WP_180904531.1">
    <property type="nucleotide sequence ID" value="NZ_CP040908.1"/>
</dbReference>
<keyword evidence="4" id="KW-1185">Reference proteome</keyword>
<sequence length="610" mass="72301">MKEFIYNLEELFVSDGLLETLAATNYYIGAYQRGYKWKSNAAHDQVPLFLTDVYEAFIENQEEYYLQYITIKRNDECKDLLEVIDGQQRLTTISILFYCFEKAFGFYNITKDIVQYERYNNRRIFEEIILMDEDSDEENEILKKKQDIFYLYHAKKCILNFLELLDKVEAEAFYNYYRQKVKIIINLEDDTTAAEEIFSNLNDNKVELNNLYLIKGLLFTKSTRKDNGDDNFIHIQEKRNRIARNWDDMDNWLRSEQQNQLFFYNYKLVNSKEGFLGLNPLLNALKPNVKEGNDERLDHINKFHDNLSITKEQNDTYKLFNLYNEGLQNFEEANIQLDQIYLTSKRLRNWFKNNELYNLLGFYTCTGGNIDNILSLGVSDLKEKLYQHLYNQLFIKNKKIQDLVYNVPKDKSKLDKIFLALNVFPLVKIKDSKGFDIHVIDWSNRFDFHTYRNNKWSIEHIYPQNSDATEEDVSKYKEWFIEKSSDLPELNQKIKHNILLTDEEIKTIVSHDVSEHQLGNLALLEGGNNSTLKNYIFPKKRELLLGLMSMGSFVPTHTVNAVAKILHNLSDEPLTFSKNLTFWETEDMDANSLWIKNTYNALIEFVNENR</sequence>
<organism evidence="3 4">
    <name type="scientific">Empedobacter falsenii</name>
    <dbReference type="NCBI Taxonomy" id="343874"/>
    <lineage>
        <taxon>Bacteria</taxon>
        <taxon>Pseudomonadati</taxon>
        <taxon>Bacteroidota</taxon>
        <taxon>Flavobacteriia</taxon>
        <taxon>Flavobacteriales</taxon>
        <taxon>Weeksellaceae</taxon>
        <taxon>Empedobacter</taxon>
    </lineage>
</organism>